<evidence type="ECO:0000256" key="4">
    <source>
        <dbReference type="ARBA" id="ARBA00022490"/>
    </source>
</evidence>
<name>A0A8J2E2D1_COTCN</name>
<keyword evidence="6" id="KW-0969">Cilium</keyword>
<reference evidence="10" key="1">
    <citation type="submission" date="2021-04" db="EMBL/GenBank/DDBJ databases">
        <authorList>
            <person name="Chebbi M.A.C M."/>
        </authorList>
    </citation>
    <scope>NUCLEOTIDE SEQUENCE</scope>
</reference>
<evidence type="ECO:0000313" key="11">
    <source>
        <dbReference type="Proteomes" id="UP000786811"/>
    </source>
</evidence>
<comment type="caution">
    <text evidence="10">The sequence shown here is derived from an EMBL/GenBank/DDBJ whole genome shotgun (WGS) entry which is preliminary data.</text>
</comment>
<evidence type="ECO:0000313" key="10">
    <source>
        <dbReference type="EMBL" id="CAG5075146.1"/>
    </source>
</evidence>
<keyword evidence="4" id="KW-0963">Cytoplasm</keyword>
<keyword evidence="11" id="KW-1185">Reference proteome</keyword>
<dbReference type="Pfam" id="PF12018">
    <property type="entry name" value="FAP206"/>
    <property type="match status" value="1"/>
</dbReference>
<sequence>MIMVYRLTAAVDNSLLKLLDKKKKSVYFDDQKFDDLKLIISTLTTCRQQEIYVRKILSDLENIEDEFKNLMEHLQSRLHKLHDTVKFRTAIPIVQVYPQFMDLTSIWMRLQDEIIVLNNINKFFEQLNLLSIENIKIYEEIPLEKFIKDSEILSDAERLERSMGKLINKCGDCVILYPNTTKNFQDIQLEFLGFCAWTFVVGFGALIPGNPNIGIVKWRTRYFAFSSDEAAKKFGEDPSRFMYEALDFVRKNPEYIHLFHLHEDIEALNNQENTTQDYNLQVHQDQCVQTDTHILEPYIDPDYHHSLWNHRYSALKLANISKCMTKSTQTSISYFKRSASIQASVPKSTSSQTVRDNECNTTHFQTLIYNLPPKNQLQVINYASD</sequence>
<comment type="function">
    <text evidence="9">Essential for sperm motility and is involved in the regulation of the beating frequency of motile cilia on the epithelial cells of the respiratory tract. Required for the establishment of radial spokes in sperm flagella.</text>
</comment>
<evidence type="ECO:0000256" key="2">
    <source>
        <dbReference type="ARBA" id="ARBA00010500"/>
    </source>
</evidence>
<keyword evidence="10" id="KW-0282">Flagellum</keyword>
<dbReference type="GO" id="GO:0005930">
    <property type="term" value="C:axoneme"/>
    <property type="evidence" value="ECO:0007669"/>
    <property type="project" value="UniProtKB-SubCell"/>
</dbReference>
<dbReference type="OrthoDB" id="10251073at2759"/>
<gene>
    <name evidence="10" type="ORF">HICCMSTLAB_LOCUS1301</name>
</gene>
<accession>A0A8J2E2D1</accession>
<dbReference type="PANTHER" id="PTHR21442:SF0">
    <property type="entry name" value="CILIA- AND FLAGELLA-ASSOCIATED PROTEIN 206"/>
    <property type="match status" value="1"/>
</dbReference>
<evidence type="ECO:0000256" key="9">
    <source>
        <dbReference type="ARBA" id="ARBA00045321"/>
    </source>
</evidence>
<keyword evidence="5" id="KW-0970">Cilium biogenesis/degradation</keyword>
<proteinExistence type="inferred from homology"/>
<dbReference type="AlphaFoldDB" id="A0A8J2E2D1"/>
<comment type="subcellular location">
    <subcellularLocation>
        <location evidence="1">Cytoplasm</location>
        <location evidence="1">Cytoskeleton</location>
        <location evidence="1">Cilium axoneme</location>
    </subcellularLocation>
</comment>
<evidence type="ECO:0000256" key="8">
    <source>
        <dbReference type="ARBA" id="ARBA00023273"/>
    </source>
</evidence>
<dbReference type="PANTHER" id="PTHR21442">
    <property type="entry name" value="CILIA- AND FLAGELLA-ASSOCIATED PROTEIN 206"/>
    <property type="match status" value="1"/>
</dbReference>
<comment type="similarity">
    <text evidence="2">Belongs to the CFAP206 family.</text>
</comment>
<evidence type="ECO:0000256" key="5">
    <source>
        <dbReference type="ARBA" id="ARBA00022794"/>
    </source>
</evidence>
<organism evidence="10 11">
    <name type="scientific">Cotesia congregata</name>
    <name type="common">Parasitoid wasp</name>
    <name type="synonym">Apanteles congregatus</name>
    <dbReference type="NCBI Taxonomy" id="51543"/>
    <lineage>
        <taxon>Eukaryota</taxon>
        <taxon>Metazoa</taxon>
        <taxon>Ecdysozoa</taxon>
        <taxon>Arthropoda</taxon>
        <taxon>Hexapoda</taxon>
        <taxon>Insecta</taxon>
        <taxon>Pterygota</taxon>
        <taxon>Neoptera</taxon>
        <taxon>Endopterygota</taxon>
        <taxon>Hymenoptera</taxon>
        <taxon>Apocrita</taxon>
        <taxon>Ichneumonoidea</taxon>
        <taxon>Braconidae</taxon>
        <taxon>Microgastrinae</taxon>
        <taxon>Cotesia</taxon>
    </lineage>
</organism>
<dbReference type="GO" id="GO:0030030">
    <property type="term" value="P:cell projection organization"/>
    <property type="evidence" value="ECO:0007669"/>
    <property type="project" value="UniProtKB-KW"/>
</dbReference>
<protein>
    <recommendedName>
        <fullName evidence="3">Cilia- and flagella-associated protein 206</fullName>
    </recommendedName>
</protein>
<evidence type="ECO:0000256" key="3">
    <source>
        <dbReference type="ARBA" id="ARBA00021602"/>
    </source>
</evidence>
<dbReference type="Proteomes" id="UP000786811">
    <property type="component" value="Unassembled WGS sequence"/>
</dbReference>
<keyword evidence="8" id="KW-0966">Cell projection</keyword>
<dbReference type="EMBL" id="CAJNRD030001116">
    <property type="protein sequence ID" value="CAG5075146.1"/>
    <property type="molecule type" value="Genomic_DNA"/>
</dbReference>
<keyword evidence="7" id="KW-0206">Cytoskeleton</keyword>
<evidence type="ECO:0000256" key="7">
    <source>
        <dbReference type="ARBA" id="ARBA00023212"/>
    </source>
</evidence>
<evidence type="ECO:0000256" key="1">
    <source>
        <dbReference type="ARBA" id="ARBA00004430"/>
    </source>
</evidence>
<dbReference type="GO" id="GO:0036064">
    <property type="term" value="C:ciliary basal body"/>
    <property type="evidence" value="ECO:0007669"/>
    <property type="project" value="TreeGrafter"/>
</dbReference>
<evidence type="ECO:0000256" key="6">
    <source>
        <dbReference type="ARBA" id="ARBA00023069"/>
    </source>
</evidence>
<dbReference type="GO" id="GO:0003356">
    <property type="term" value="P:regulation of cilium beat frequency"/>
    <property type="evidence" value="ECO:0007669"/>
    <property type="project" value="TreeGrafter"/>
</dbReference>
<dbReference type="InterPro" id="IPR021897">
    <property type="entry name" value="FAP206"/>
</dbReference>